<keyword evidence="6" id="KW-0418">Kinase</keyword>
<dbReference type="Gene3D" id="3.40.50.2300">
    <property type="match status" value="1"/>
</dbReference>
<keyword evidence="3" id="KW-0762">Sugar transport</keyword>
<keyword evidence="5" id="KW-0598">Phosphotransferase system</keyword>
<evidence type="ECO:0000256" key="5">
    <source>
        <dbReference type="ARBA" id="ARBA00022683"/>
    </source>
</evidence>
<dbReference type="InterPro" id="IPR036095">
    <property type="entry name" value="PTS_EIIB-like_sf"/>
</dbReference>
<sequence>MRIMLACAQGMSTSLLVAKMKEAAELNEVDVEIFAAPEAEIPKHKAEIDIVLLGPQVAYLLEDTQEVLADTNIPVTVINSVDYGMLNGGKVLDVALKLIEKTKEGEK</sequence>
<proteinExistence type="predicted"/>
<name>A0ABU0E0V5_9FIRM</name>
<gene>
    <name evidence="9" type="ORF">J2S15_001140</name>
</gene>
<dbReference type="PROSITE" id="PS51100">
    <property type="entry name" value="PTS_EIIB_TYPE_3"/>
    <property type="match status" value="1"/>
</dbReference>
<evidence type="ECO:0000256" key="1">
    <source>
        <dbReference type="ARBA" id="ARBA00022448"/>
    </source>
</evidence>
<evidence type="ECO:0000256" key="3">
    <source>
        <dbReference type="ARBA" id="ARBA00022597"/>
    </source>
</evidence>
<evidence type="ECO:0000256" key="4">
    <source>
        <dbReference type="ARBA" id="ARBA00022679"/>
    </source>
</evidence>
<evidence type="ECO:0000259" key="8">
    <source>
        <dbReference type="PROSITE" id="PS51100"/>
    </source>
</evidence>
<dbReference type="InterPro" id="IPR003501">
    <property type="entry name" value="PTS_EIIB_2/3"/>
</dbReference>
<evidence type="ECO:0000256" key="2">
    <source>
        <dbReference type="ARBA" id="ARBA00022553"/>
    </source>
</evidence>
<feature type="domain" description="PTS EIIB type-3" evidence="8">
    <location>
        <begin position="1"/>
        <end position="105"/>
    </location>
</feature>
<feature type="modified residue" description="Phosphocysteine; by EIIA" evidence="7">
    <location>
        <position position="7"/>
    </location>
</feature>
<comment type="caution">
    <text evidence="9">The sequence shown here is derived from an EMBL/GenBank/DDBJ whole genome shotgun (WGS) entry which is preliminary data.</text>
</comment>
<protein>
    <submittedName>
        <fullName evidence="9">PTS system cellobiose-specific IIB component</fullName>
    </submittedName>
</protein>
<dbReference type="Proteomes" id="UP001230220">
    <property type="component" value="Unassembled WGS sequence"/>
</dbReference>
<dbReference type="PANTHER" id="PTHR34581:SF2">
    <property type="entry name" value="PTS SYSTEM N,N'-DIACETYLCHITOBIOSE-SPECIFIC EIIB COMPONENT"/>
    <property type="match status" value="1"/>
</dbReference>
<keyword evidence="10" id="KW-1185">Reference proteome</keyword>
<keyword evidence="2" id="KW-0597">Phosphoprotein</keyword>
<accession>A0ABU0E0V5</accession>
<dbReference type="PANTHER" id="PTHR34581">
    <property type="entry name" value="PTS SYSTEM N,N'-DIACETYLCHITOBIOSE-SPECIFIC EIIB COMPONENT"/>
    <property type="match status" value="1"/>
</dbReference>
<evidence type="ECO:0000256" key="7">
    <source>
        <dbReference type="PROSITE-ProRule" id="PRU00423"/>
    </source>
</evidence>
<dbReference type="CDD" id="cd05564">
    <property type="entry name" value="PTS_IIB_chitobiose_lichenan"/>
    <property type="match status" value="1"/>
</dbReference>
<keyword evidence="4" id="KW-0808">Transferase</keyword>
<dbReference type="InterPro" id="IPR013012">
    <property type="entry name" value="PTS_EIIB_3"/>
</dbReference>
<organism evidence="9 10">
    <name type="scientific">Breznakia pachnodae</name>
    <dbReference type="NCBI Taxonomy" id="265178"/>
    <lineage>
        <taxon>Bacteria</taxon>
        <taxon>Bacillati</taxon>
        <taxon>Bacillota</taxon>
        <taxon>Erysipelotrichia</taxon>
        <taxon>Erysipelotrichales</taxon>
        <taxon>Erysipelotrichaceae</taxon>
        <taxon>Breznakia</taxon>
    </lineage>
</organism>
<reference evidence="9 10" key="1">
    <citation type="submission" date="2023-07" db="EMBL/GenBank/DDBJ databases">
        <title>Genomic Encyclopedia of Type Strains, Phase IV (KMG-IV): sequencing the most valuable type-strain genomes for metagenomic binning, comparative biology and taxonomic classification.</title>
        <authorList>
            <person name="Goeker M."/>
        </authorList>
    </citation>
    <scope>NUCLEOTIDE SEQUENCE [LARGE SCALE GENOMIC DNA]</scope>
    <source>
        <strain evidence="9 10">DSM 16784</strain>
    </source>
</reference>
<dbReference type="InterPro" id="IPR051819">
    <property type="entry name" value="PTS_sugar-specific_EIIB"/>
</dbReference>
<keyword evidence="1" id="KW-0813">Transport</keyword>
<dbReference type="RefSeq" id="WP_307406288.1">
    <property type="nucleotide sequence ID" value="NZ_JAUSUR010000001.1"/>
</dbReference>
<dbReference type="SUPFAM" id="SSF52794">
    <property type="entry name" value="PTS system IIB component-like"/>
    <property type="match status" value="1"/>
</dbReference>
<dbReference type="Pfam" id="PF02302">
    <property type="entry name" value="PTS_IIB"/>
    <property type="match status" value="1"/>
</dbReference>
<evidence type="ECO:0000256" key="6">
    <source>
        <dbReference type="ARBA" id="ARBA00022777"/>
    </source>
</evidence>
<evidence type="ECO:0000313" key="9">
    <source>
        <dbReference type="EMBL" id="MDQ0360409.1"/>
    </source>
</evidence>
<evidence type="ECO:0000313" key="10">
    <source>
        <dbReference type="Proteomes" id="UP001230220"/>
    </source>
</evidence>
<dbReference type="EMBL" id="JAUSUR010000001">
    <property type="protein sequence ID" value="MDQ0360409.1"/>
    <property type="molecule type" value="Genomic_DNA"/>
</dbReference>